<organism evidence="2 3">
    <name type="scientific">Mytilus coruscus</name>
    <name type="common">Sea mussel</name>
    <dbReference type="NCBI Taxonomy" id="42192"/>
    <lineage>
        <taxon>Eukaryota</taxon>
        <taxon>Metazoa</taxon>
        <taxon>Spiralia</taxon>
        <taxon>Lophotrochozoa</taxon>
        <taxon>Mollusca</taxon>
        <taxon>Bivalvia</taxon>
        <taxon>Autobranchia</taxon>
        <taxon>Pteriomorphia</taxon>
        <taxon>Mytilida</taxon>
        <taxon>Mytiloidea</taxon>
        <taxon>Mytilidae</taxon>
        <taxon>Mytilinae</taxon>
        <taxon>Mytilus</taxon>
    </lineage>
</organism>
<evidence type="ECO:0000313" key="3">
    <source>
        <dbReference type="Proteomes" id="UP000507470"/>
    </source>
</evidence>
<accession>A0A6J8A0H2</accession>
<dbReference type="Proteomes" id="UP000507470">
    <property type="component" value="Unassembled WGS sequence"/>
</dbReference>
<sequence length="178" mass="20276">MSIPQSPLGSKEERSYRQYVLVPGEVKAGSGPSYHRKQMILEKKARSRAENILNELEDQFKADKAPQYPTTSTFLAEPSPSHRVDKSSDKDSIPIGKTRTNTSKELNIRIEKAKAMGDYKFIEANIHSLIQATMSLVSAKEETLAVYLTRNLLAGVRFLNFKVLKNRERWHVNTEFSY</sequence>
<name>A0A6J8A0H2_MYTCO</name>
<protein>
    <submittedName>
        <fullName evidence="2">Uncharacterized protein</fullName>
    </submittedName>
</protein>
<keyword evidence="3" id="KW-1185">Reference proteome</keyword>
<evidence type="ECO:0000313" key="2">
    <source>
        <dbReference type="EMBL" id="CAC5358907.1"/>
    </source>
</evidence>
<dbReference type="EMBL" id="CACVKT020000415">
    <property type="protein sequence ID" value="CAC5358907.1"/>
    <property type="molecule type" value="Genomic_DNA"/>
</dbReference>
<dbReference type="AlphaFoldDB" id="A0A6J8A0H2"/>
<feature type="compositionally biased region" description="Basic and acidic residues" evidence="1">
    <location>
        <begin position="80"/>
        <end position="92"/>
    </location>
</feature>
<gene>
    <name evidence="2" type="ORF">MCOR_1959</name>
</gene>
<evidence type="ECO:0000256" key="1">
    <source>
        <dbReference type="SAM" id="MobiDB-lite"/>
    </source>
</evidence>
<proteinExistence type="predicted"/>
<feature type="region of interest" description="Disordered" evidence="1">
    <location>
        <begin position="70"/>
        <end position="98"/>
    </location>
</feature>
<reference evidence="2 3" key="1">
    <citation type="submission" date="2020-06" db="EMBL/GenBank/DDBJ databases">
        <authorList>
            <person name="Li R."/>
            <person name="Bekaert M."/>
        </authorList>
    </citation>
    <scope>NUCLEOTIDE SEQUENCE [LARGE SCALE GENOMIC DNA]</scope>
    <source>
        <strain evidence="3">wild</strain>
    </source>
</reference>